<proteinExistence type="predicted"/>
<feature type="non-terminal residue" evidence="1">
    <location>
        <position position="162"/>
    </location>
</feature>
<organism evidence="1">
    <name type="scientific">marine sediment metagenome</name>
    <dbReference type="NCBI Taxonomy" id="412755"/>
    <lineage>
        <taxon>unclassified sequences</taxon>
        <taxon>metagenomes</taxon>
        <taxon>ecological metagenomes</taxon>
    </lineage>
</organism>
<accession>X0TUA8</accession>
<comment type="caution">
    <text evidence="1">The sequence shown here is derived from an EMBL/GenBank/DDBJ whole genome shotgun (WGS) entry which is preliminary data.</text>
</comment>
<dbReference type="AlphaFoldDB" id="X0TUA8"/>
<dbReference type="EMBL" id="BARS01008501">
    <property type="protein sequence ID" value="GAF79705.1"/>
    <property type="molecule type" value="Genomic_DNA"/>
</dbReference>
<protein>
    <submittedName>
        <fullName evidence="1">Uncharacterized protein</fullName>
    </submittedName>
</protein>
<evidence type="ECO:0000313" key="1">
    <source>
        <dbReference type="EMBL" id="GAF79705.1"/>
    </source>
</evidence>
<sequence length="162" mass="19072">METSLERIYPKEWPGKCPIFPKAEYWFKWRQRYIYQNPITKEYEYLDGYGEHRPDYEGYKAQTFTSPDGEIKSQMYQRLEAYSTGWKDDEGWTWYLKGVPNMILDGELVSFDYPLVLGKTWHSETTMNTALISLDGVVIAYILPNIESSRDIAVASGYKYEL</sequence>
<gene>
    <name evidence="1" type="ORF">S01H1_16193</name>
</gene>
<name>X0TUA8_9ZZZZ</name>
<reference evidence="1" key="1">
    <citation type="journal article" date="2014" name="Front. Microbiol.">
        <title>High frequency of phylogenetically diverse reductive dehalogenase-homologous genes in deep subseafloor sedimentary metagenomes.</title>
        <authorList>
            <person name="Kawai M."/>
            <person name="Futagami T."/>
            <person name="Toyoda A."/>
            <person name="Takaki Y."/>
            <person name="Nishi S."/>
            <person name="Hori S."/>
            <person name="Arai W."/>
            <person name="Tsubouchi T."/>
            <person name="Morono Y."/>
            <person name="Uchiyama I."/>
            <person name="Ito T."/>
            <person name="Fujiyama A."/>
            <person name="Inagaki F."/>
            <person name="Takami H."/>
        </authorList>
    </citation>
    <scope>NUCLEOTIDE SEQUENCE</scope>
    <source>
        <strain evidence="1">Expedition CK06-06</strain>
    </source>
</reference>